<dbReference type="Gene3D" id="2.40.50.580">
    <property type="match status" value="1"/>
</dbReference>
<comment type="similarity">
    <text evidence="1">Belongs to the SfsA family.</text>
</comment>
<dbReference type="InterPro" id="IPR040452">
    <property type="entry name" value="SfsA_C"/>
</dbReference>
<dbReference type="HAMAP" id="MF_00095">
    <property type="entry name" value="SfsA"/>
    <property type="match status" value="1"/>
</dbReference>
<dbReference type="Pfam" id="PF17746">
    <property type="entry name" value="SfsA_N"/>
    <property type="match status" value="1"/>
</dbReference>
<dbReference type="AlphaFoldDB" id="A0A934M3M3"/>
<keyword evidence="5" id="KW-1185">Reference proteome</keyword>
<evidence type="ECO:0000256" key="1">
    <source>
        <dbReference type="HAMAP-Rule" id="MF_00095"/>
    </source>
</evidence>
<name>A0A934M3M3_9CLOT</name>
<reference evidence="4" key="1">
    <citation type="submission" date="2020-12" db="EMBL/GenBank/DDBJ databases">
        <title>Clostridium thailandense sp. nov., a novel acetogenic bacterium isolated from peat land soil in Thailand.</title>
        <authorList>
            <person name="Chaikitkaew S."/>
            <person name="Birkeland N.K."/>
        </authorList>
    </citation>
    <scope>NUCLEOTIDE SEQUENCE</scope>
    <source>
        <strain evidence="4">DSM 17425</strain>
    </source>
</reference>
<feature type="domain" description="Sugar fermentation stimulation protein C-terminal" evidence="2">
    <location>
        <begin position="82"/>
        <end position="217"/>
    </location>
</feature>
<dbReference type="Pfam" id="PF03749">
    <property type="entry name" value="SfsA"/>
    <property type="match status" value="1"/>
</dbReference>
<dbReference type="Gene3D" id="3.40.1350.60">
    <property type="match status" value="1"/>
</dbReference>
<proteinExistence type="inferred from homology"/>
<organism evidence="4 5">
    <name type="scientific">Clostridium aciditolerans</name>
    <dbReference type="NCBI Taxonomy" id="339861"/>
    <lineage>
        <taxon>Bacteria</taxon>
        <taxon>Bacillati</taxon>
        <taxon>Bacillota</taxon>
        <taxon>Clostridia</taxon>
        <taxon>Eubacteriales</taxon>
        <taxon>Clostridiaceae</taxon>
        <taxon>Clostridium</taxon>
    </lineage>
</organism>
<dbReference type="PANTHER" id="PTHR30545">
    <property type="entry name" value="SUGAR FERMENTATION STIMULATION PROTEIN A"/>
    <property type="match status" value="1"/>
</dbReference>
<dbReference type="CDD" id="cd22359">
    <property type="entry name" value="SfsA-like_bacterial"/>
    <property type="match status" value="1"/>
</dbReference>
<accession>A0A934M3M3</accession>
<feature type="domain" description="SfsA N-terminal OB" evidence="3">
    <location>
        <begin position="13"/>
        <end position="78"/>
    </location>
</feature>
<sequence length="230" mass="26154">MIIHNNVIMAKFIYRPNRFQAYVDIDGIETIVHVPNTGRCREILIPGCTVVLREEDNPSRKTKYDLIGGYKGNRFINIDSHIPNKVVDEALKNKKISLLSGYSKIEKEKTFGNSRFDFKLTDSNKSECYLEVKGVTLEDGGKTMFPDAPTERGTKHLLELIEVKNTGREAAVLFLIQMEGVEYFTPHDEMDKAFGEALRLAESNGVHILAYDCFVGEKHITIKDQIEVRL</sequence>
<dbReference type="Proteomes" id="UP000622687">
    <property type="component" value="Unassembled WGS sequence"/>
</dbReference>
<evidence type="ECO:0000259" key="2">
    <source>
        <dbReference type="Pfam" id="PF03749"/>
    </source>
</evidence>
<dbReference type="InterPro" id="IPR041465">
    <property type="entry name" value="SfsA_N"/>
</dbReference>
<evidence type="ECO:0000259" key="3">
    <source>
        <dbReference type="Pfam" id="PF17746"/>
    </source>
</evidence>
<evidence type="ECO:0000313" key="4">
    <source>
        <dbReference type="EMBL" id="MBI6875729.1"/>
    </source>
</evidence>
<dbReference type="FunFam" id="2.40.50.580:FF:000002">
    <property type="entry name" value="Sugar fermentation stimulation protein homolog"/>
    <property type="match status" value="1"/>
</dbReference>
<evidence type="ECO:0000313" key="5">
    <source>
        <dbReference type="Proteomes" id="UP000622687"/>
    </source>
</evidence>
<dbReference type="NCBIfam" id="TIGR00230">
    <property type="entry name" value="sfsA"/>
    <property type="match status" value="1"/>
</dbReference>
<dbReference type="EMBL" id="JAEEGB010000053">
    <property type="protein sequence ID" value="MBI6875729.1"/>
    <property type="molecule type" value="Genomic_DNA"/>
</dbReference>
<protein>
    <recommendedName>
        <fullName evidence="1">Sugar fermentation stimulation protein homolog</fullName>
    </recommendedName>
</protein>
<dbReference type="PANTHER" id="PTHR30545:SF2">
    <property type="entry name" value="SUGAR FERMENTATION STIMULATION PROTEIN A"/>
    <property type="match status" value="1"/>
</dbReference>
<comment type="caution">
    <text evidence="4">The sequence shown here is derived from an EMBL/GenBank/DDBJ whole genome shotgun (WGS) entry which is preliminary data.</text>
</comment>
<dbReference type="InterPro" id="IPR005224">
    <property type="entry name" value="SfsA"/>
</dbReference>
<dbReference type="RefSeq" id="WP_211145070.1">
    <property type="nucleotide sequence ID" value="NZ_JAEEGB010000053.1"/>
</dbReference>
<gene>
    <name evidence="1 4" type="primary">sfsA</name>
    <name evidence="4" type="ORF">I6U51_23965</name>
</gene>
<dbReference type="GO" id="GO:0003677">
    <property type="term" value="F:DNA binding"/>
    <property type="evidence" value="ECO:0007669"/>
    <property type="project" value="InterPro"/>
</dbReference>